<feature type="domain" description="DUF2427" evidence="3">
    <location>
        <begin position="282"/>
        <end position="381"/>
    </location>
</feature>
<evidence type="ECO:0000313" key="7">
    <source>
        <dbReference type="Proteomes" id="UP000757232"/>
    </source>
</evidence>
<keyword evidence="2" id="KW-1133">Transmembrane helix</keyword>
<dbReference type="CDD" id="cd08760">
    <property type="entry name" value="Cyt_b561_FRRS1_like"/>
    <property type="match status" value="1"/>
</dbReference>
<keyword evidence="2" id="KW-0472">Membrane</keyword>
<evidence type="ECO:0000259" key="4">
    <source>
        <dbReference type="Pfam" id="PF10355"/>
    </source>
</evidence>
<feature type="region of interest" description="Disordered" evidence="1">
    <location>
        <begin position="667"/>
        <end position="691"/>
    </location>
</feature>
<evidence type="ECO:0000259" key="5">
    <source>
        <dbReference type="Pfam" id="PF12697"/>
    </source>
</evidence>
<organism evidence="6 7">
    <name type="scientific">Sanghuangporus baumii</name>
    <name type="common">Phellinus baumii</name>
    <dbReference type="NCBI Taxonomy" id="108892"/>
    <lineage>
        <taxon>Eukaryota</taxon>
        <taxon>Fungi</taxon>
        <taxon>Dikarya</taxon>
        <taxon>Basidiomycota</taxon>
        <taxon>Agaricomycotina</taxon>
        <taxon>Agaricomycetes</taxon>
        <taxon>Hymenochaetales</taxon>
        <taxon>Hymenochaetaceae</taxon>
        <taxon>Sanghuangporus</taxon>
    </lineage>
</organism>
<dbReference type="InterPro" id="IPR018827">
    <property type="entry name" value="YTP1_C"/>
</dbReference>
<dbReference type="Pfam" id="PF12697">
    <property type="entry name" value="Abhydrolase_6"/>
    <property type="match status" value="1"/>
</dbReference>
<gene>
    <name evidence="6" type="ORF">A7U60_g2906</name>
</gene>
<dbReference type="InterPro" id="IPR029058">
    <property type="entry name" value="AB_hydrolase_fold"/>
</dbReference>
<evidence type="ECO:0000313" key="6">
    <source>
        <dbReference type="EMBL" id="OCB89877.1"/>
    </source>
</evidence>
<keyword evidence="2" id="KW-0812">Transmembrane</keyword>
<feature type="transmembrane region" description="Helical" evidence="2">
    <location>
        <begin position="612"/>
        <end position="635"/>
    </location>
</feature>
<feature type="transmembrane region" description="Helical" evidence="2">
    <location>
        <begin position="363"/>
        <end position="380"/>
    </location>
</feature>
<feature type="compositionally biased region" description="Basic and acidic residues" evidence="1">
    <location>
        <begin position="682"/>
        <end position="691"/>
    </location>
</feature>
<protein>
    <submittedName>
        <fullName evidence="6">Uncharacterized protein</fullName>
    </submittedName>
</protein>
<accession>A0A9Q5I1B4</accession>
<feature type="domain" description="Protein YTP1-like C-terminal" evidence="4">
    <location>
        <begin position="406"/>
        <end position="622"/>
    </location>
</feature>
<dbReference type="AlphaFoldDB" id="A0A9Q5I1B4"/>
<dbReference type="PANTHER" id="PTHR31685">
    <property type="entry name" value="INTEGRAL MEMBRANE PROTEIN (AFU_ORTHOLOGUE AFUA_6G12730)-RELATED"/>
    <property type="match status" value="1"/>
</dbReference>
<comment type="caution">
    <text evidence="6">The sequence shown here is derived from an EMBL/GenBank/DDBJ whole genome shotgun (WGS) entry which is preliminary data.</text>
</comment>
<dbReference type="OrthoDB" id="4137487at2759"/>
<feature type="domain" description="AB hydrolase-1" evidence="5">
    <location>
        <begin position="42"/>
        <end position="258"/>
    </location>
</feature>
<dbReference type="PANTHER" id="PTHR31685:SF2">
    <property type="entry name" value="PROTEIN YTP1"/>
    <property type="match status" value="1"/>
</dbReference>
<evidence type="ECO:0000256" key="1">
    <source>
        <dbReference type="SAM" id="MobiDB-lite"/>
    </source>
</evidence>
<dbReference type="EMBL" id="LNZH02000146">
    <property type="protein sequence ID" value="OCB89877.1"/>
    <property type="molecule type" value="Genomic_DNA"/>
</dbReference>
<feature type="transmembrane region" description="Helical" evidence="2">
    <location>
        <begin position="325"/>
        <end position="343"/>
    </location>
</feature>
<keyword evidence="7" id="KW-1185">Reference proteome</keyword>
<feature type="transmembrane region" description="Helical" evidence="2">
    <location>
        <begin position="295"/>
        <end position="318"/>
    </location>
</feature>
<proteinExistence type="predicted"/>
<dbReference type="InterPro" id="IPR018825">
    <property type="entry name" value="DUF2427"/>
</dbReference>
<dbReference type="InterPro" id="IPR000073">
    <property type="entry name" value="AB_hydrolase_1"/>
</dbReference>
<dbReference type="Pfam" id="PF10348">
    <property type="entry name" value="DUF2427"/>
    <property type="match status" value="1"/>
</dbReference>
<evidence type="ECO:0000259" key="3">
    <source>
        <dbReference type="Pfam" id="PF10348"/>
    </source>
</evidence>
<evidence type="ECO:0000256" key="2">
    <source>
        <dbReference type="SAM" id="Phobius"/>
    </source>
</evidence>
<name>A0A9Q5I1B4_SANBA</name>
<feature type="transmembrane region" description="Helical" evidence="2">
    <location>
        <begin position="432"/>
        <end position="453"/>
    </location>
</feature>
<dbReference type="Gene3D" id="3.40.50.1820">
    <property type="entry name" value="alpha/beta hydrolase"/>
    <property type="match status" value="1"/>
</dbReference>
<sequence>MTVSSRTTRLWIPHTIDTSIKIAGDLERIDVTQPTEGRKIALILHGTMGHKDYLFQKKLAKALPLDSFRFDFSHETGGVWNMGALDEDLEDLRIVVQYLQKTFGYVVDVIVGHSRGSLVAMRWLSTTEEGKRVRGFVNVAGRHRMERIYDRADFYKPYFDAQGYYDWKVTVARKEVIGRIYPQDLEKFASWDISPVRDNFPSNTHVITIHGLRDNTVPPYDAVLYARIFGGRVSGTHNLHFIEEADHNFTEHREEVVETVLNWWSLAERGEVQTVIAHSHHEELTEEEKNAPVDAILWIHMVLQCAVWGVLFPLGMVLGMTRSRWHVPLQSAGFALTTAGYLLGHSHKGRMFPASAHGSFAKFLFLPIAAQLALGIYLKMHIHERTIRPWAVRAHGILGKSYPVLGWTQMLFGAIIFRGYCRGGHLGQCLAHYIMGSGFIAYGIIMAILLIAGEAWIRRTGRSPEWWDSWVIMVWGIVNTFTEHRGAHWSVKDMQHTMLGVLWWAGGALGIWLSRNNQRSVVPSVIVILTGWAMSEHAQALPISTKVHSIFGYTLLLAGITRIIEVCFIAPSFEKDIPASDSDRHSDRTLGPALNENSRLAIAHAFRHFPPFLLIAAGLAFTIYAFVLVLINMWGTTGRHSPSASSAQGGVQGDEIELDKWYQRVPAGESDAEPISPQFVIGEHEHEHDRE</sequence>
<dbReference type="Pfam" id="PF10355">
    <property type="entry name" value="Ytp1"/>
    <property type="match status" value="1"/>
</dbReference>
<reference evidence="6" key="1">
    <citation type="submission" date="2016-06" db="EMBL/GenBank/DDBJ databases">
        <title>Draft Genome sequence of the fungus Inonotus baumii.</title>
        <authorList>
            <person name="Zhu H."/>
            <person name="Lin W."/>
        </authorList>
    </citation>
    <scope>NUCLEOTIDE SEQUENCE</scope>
    <source>
        <strain evidence="6">821</strain>
    </source>
</reference>
<feature type="transmembrane region" description="Helical" evidence="2">
    <location>
        <begin position="550"/>
        <end position="570"/>
    </location>
</feature>
<dbReference type="Proteomes" id="UP000757232">
    <property type="component" value="Unassembled WGS sequence"/>
</dbReference>
<dbReference type="SUPFAM" id="SSF53474">
    <property type="entry name" value="alpha/beta-Hydrolases"/>
    <property type="match status" value="1"/>
</dbReference>
<feature type="transmembrane region" description="Helical" evidence="2">
    <location>
        <begin position="401"/>
        <end position="420"/>
    </location>
</feature>